<dbReference type="GO" id="GO:0033698">
    <property type="term" value="C:Rpd3L complex"/>
    <property type="evidence" value="ECO:0007669"/>
    <property type="project" value="TreeGrafter"/>
</dbReference>
<dbReference type="EMBL" id="JAGHQM010000247">
    <property type="protein sequence ID" value="KAH0563137.1"/>
    <property type="molecule type" value="Genomic_DNA"/>
</dbReference>
<keyword evidence="4" id="KW-1185">Reference proteome</keyword>
<dbReference type="InterPro" id="IPR013904">
    <property type="entry name" value="RXT2_N"/>
</dbReference>
<feature type="region of interest" description="Disordered" evidence="1">
    <location>
        <begin position="484"/>
        <end position="508"/>
    </location>
</feature>
<evidence type="ECO:0000313" key="4">
    <source>
        <dbReference type="Proteomes" id="UP000750711"/>
    </source>
</evidence>
<protein>
    <recommendedName>
        <fullName evidence="2">Transcriptional regulatory protein RXT2 N-terminal domain-containing protein</fullName>
    </recommendedName>
</protein>
<organism evidence="3 4">
    <name type="scientific">Trichoglossum hirsutum</name>
    <dbReference type="NCBI Taxonomy" id="265104"/>
    <lineage>
        <taxon>Eukaryota</taxon>
        <taxon>Fungi</taxon>
        <taxon>Dikarya</taxon>
        <taxon>Ascomycota</taxon>
        <taxon>Pezizomycotina</taxon>
        <taxon>Geoglossomycetes</taxon>
        <taxon>Geoglossales</taxon>
        <taxon>Geoglossaceae</taxon>
        <taxon>Trichoglossum</taxon>
    </lineage>
</organism>
<evidence type="ECO:0000256" key="1">
    <source>
        <dbReference type="SAM" id="MobiDB-lite"/>
    </source>
</evidence>
<feature type="region of interest" description="Disordered" evidence="1">
    <location>
        <begin position="1"/>
        <end position="49"/>
    </location>
</feature>
<feature type="domain" description="Transcriptional regulatory protein RXT2 N-terminal" evidence="2">
    <location>
        <begin position="24"/>
        <end position="162"/>
    </location>
</feature>
<dbReference type="InterPro" id="IPR039602">
    <property type="entry name" value="Rxt2"/>
</dbReference>
<evidence type="ECO:0000313" key="3">
    <source>
        <dbReference type="EMBL" id="KAH0563137.1"/>
    </source>
</evidence>
<gene>
    <name evidence="3" type="ORF">GP486_002292</name>
</gene>
<name>A0A9P8RRV3_9PEZI</name>
<dbReference type="PANTHER" id="PTHR28232">
    <property type="entry name" value="TRANSCRIPTIONAL REGULATORY PROTEIN RXT2"/>
    <property type="match status" value="1"/>
</dbReference>
<feature type="compositionally biased region" description="Low complexity" evidence="1">
    <location>
        <begin position="370"/>
        <end position="391"/>
    </location>
</feature>
<dbReference type="Pfam" id="PF08595">
    <property type="entry name" value="RXT2_N"/>
    <property type="match status" value="1"/>
</dbReference>
<feature type="compositionally biased region" description="Basic and acidic residues" evidence="1">
    <location>
        <begin position="274"/>
        <end position="297"/>
    </location>
</feature>
<accession>A0A9P8RRV3</accession>
<dbReference type="AlphaFoldDB" id="A0A9P8RRV3"/>
<feature type="compositionally biased region" description="Polar residues" evidence="1">
    <location>
        <begin position="1"/>
        <end position="27"/>
    </location>
</feature>
<feature type="compositionally biased region" description="Basic and acidic residues" evidence="1">
    <location>
        <begin position="246"/>
        <end position="259"/>
    </location>
</feature>
<reference evidence="3" key="1">
    <citation type="submission" date="2021-03" db="EMBL/GenBank/DDBJ databases">
        <title>Comparative genomics and phylogenomic investigation of the class Geoglossomycetes provide insights into ecological specialization and systematics.</title>
        <authorList>
            <person name="Melie T."/>
            <person name="Pirro S."/>
            <person name="Miller A.N."/>
            <person name="Quandt A."/>
        </authorList>
    </citation>
    <scope>NUCLEOTIDE SEQUENCE</scope>
    <source>
        <strain evidence="3">CAQ_001_2017</strain>
    </source>
</reference>
<sequence length="508" mass="55823">MAAGQFQSDTILTSDSEETINAPSNRGNKLKRRSAFVHEGQADLPSGPKVYKEEIEHAGHKRYILSRNPPRLDEDGDELDDDEIDEDADIAARAENVYGEIRLEEVLAPLTSAAELPNHPSLSFPYLSNTLPELANQASDMVHREKASLWKAKQLLMKFRGDEDWAPCGMMESDNDIALFGPIGFEAFSVGPGSQRAAKEQSVALGRDHHGASTTDGLESVGHKAKKAKHTSGNRESDQGVSSFDKGGEELRALEDKPGDITMVDAPKEGATANEDHAANSDDQKNGASDDGRDIANQKDPIPNGAVTSTTGLDVNAGHLDGKNDRNKNPTKNSTPREQTPTAELDAEAEEESSQPPLHRMTTRAQALATSSNTPPRSRSRSHTPNSSPPTWVHPFFTIPESARPDWNFGLPPAEAADTRRLLLLYVQKQEEVCRGVEQLRDGLLKANRKRMEVWKWAKAEAHVGEMSDGEDWYDKAEWGLEEDLKKGKEEEDDDGGREGKKTRGRRA</sequence>
<evidence type="ECO:0000259" key="2">
    <source>
        <dbReference type="Pfam" id="PF08595"/>
    </source>
</evidence>
<comment type="caution">
    <text evidence="3">The sequence shown here is derived from an EMBL/GenBank/DDBJ whole genome shotgun (WGS) entry which is preliminary data.</text>
</comment>
<dbReference type="PANTHER" id="PTHR28232:SF1">
    <property type="entry name" value="TRANSCRIPTIONAL REGULATORY PROTEIN RXT2"/>
    <property type="match status" value="1"/>
</dbReference>
<proteinExistence type="predicted"/>
<dbReference type="GO" id="GO:0005829">
    <property type="term" value="C:cytosol"/>
    <property type="evidence" value="ECO:0007669"/>
    <property type="project" value="TreeGrafter"/>
</dbReference>
<feature type="compositionally biased region" description="Polar residues" evidence="1">
    <location>
        <begin position="330"/>
        <end position="342"/>
    </location>
</feature>
<dbReference type="Proteomes" id="UP000750711">
    <property type="component" value="Unassembled WGS sequence"/>
</dbReference>
<feature type="compositionally biased region" description="Basic residues" evidence="1">
    <location>
        <begin position="223"/>
        <end position="232"/>
    </location>
</feature>
<feature type="region of interest" description="Disordered" evidence="1">
    <location>
        <begin position="198"/>
        <end position="396"/>
    </location>
</feature>